<keyword evidence="5 10" id="KW-0812">Transmembrane</keyword>
<evidence type="ECO:0000313" key="13">
    <source>
        <dbReference type="EMBL" id="CAB4860627.1"/>
    </source>
</evidence>
<keyword evidence="8 10" id="KW-0472">Membrane</keyword>
<dbReference type="InterPro" id="IPR003567">
    <property type="entry name" value="Cyt_c_biogenesis"/>
</dbReference>
<feature type="transmembrane region" description="Helical" evidence="10">
    <location>
        <begin position="42"/>
        <end position="62"/>
    </location>
</feature>
<gene>
    <name evidence="13" type="ORF">UFOPK3444_00149</name>
</gene>
<dbReference type="InterPro" id="IPR003568">
    <property type="entry name" value="Cyt_c_biogenesis_CcmF"/>
</dbReference>
<evidence type="ECO:0000256" key="4">
    <source>
        <dbReference type="ARBA" id="ARBA00022519"/>
    </source>
</evidence>
<feature type="transmembrane region" description="Helical" evidence="10">
    <location>
        <begin position="426"/>
        <end position="445"/>
    </location>
</feature>
<dbReference type="Pfam" id="PF01578">
    <property type="entry name" value="Cytochrom_C_asm"/>
    <property type="match status" value="1"/>
</dbReference>
<evidence type="ECO:0000256" key="9">
    <source>
        <dbReference type="ARBA" id="ARBA00037230"/>
    </source>
</evidence>
<feature type="transmembrane region" description="Helical" evidence="10">
    <location>
        <begin position="270"/>
        <end position="292"/>
    </location>
</feature>
<dbReference type="Pfam" id="PF16327">
    <property type="entry name" value="CcmF_C"/>
    <property type="match status" value="1"/>
</dbReference>
<dbReference type="GO" id="GO:0020037">
    <property type="term" value="F:heme binding"/>
    <property type="evidence" value="ECO:0007669"/>
    <property type="project" value="InterPro"/>
</dbReference>
<evidence type="ECO:0000256" key="1">
    <source>
        <dbReference type="ARBA" id="ARBA00004429"/>
    </source>
</evidence>
<protein>
    <submittedName>
        <fullName evidence="13">Unannotated protein</fullName>
    </submittedName>
</protein>
<evidence type="ECO:0000256" key="7">
    <source>
        <dbReference type="ARBA" id="ARBA00022989"/>
    </source>
</evidence>
<comment type="subcellular location">
    <subcellularLocation>
        <location evidence="1">Cell inner membrane</location>
        <topology evidence="1">Multi-pass membrane protein</topology>
    </subcellularLocation>
</comment>
<dbReference type="EMBL" id="CAFBLU010000002">
    <property type="protein sequence ID" value="CAB4860627.1"/>
    <property type="molecule type" value="Genomic_DNA"/>
</dbReference>
<feature type="transmembrane region" description="Helical" evidence="10">
    <location>
        <begin position="206"/>
        <end position="225"/>
    </location>
</feature>
<comment type="function">
    <text evidence="9">Required for the biogenesis of c-type cytochromes. Possible subunit of a heme lyase.</text>
</comment>
<evidence type="ECO:0000259" key="12">
    <source>
        <dbReference type="Pfam" id="PF16327"/>
    </source>
</evidence>
<keyword evidence="3" id="KW-1003">Cell membrane</keyword>
<organism evidence="13">
    <name type="scientific">freshwater metagenome</name>
    <dbReference type="NCBI Taxonomy" id="449393"/>
    <lineage>
        <taxon>unclassified sequences</taxon>
        <taxon>metagenomes</taxon>
        <taxon>ecological metagenomes</taxon>
    </lineage>
</organism>
<evidence type="ECO:0000256" key="3">
    <source>
        <dbReference type="ARBA" id="ARBA00022475"/>
    </source>
</evidence>
<comment type="similarity">
    <text evidence="2">Belongs to the CcmF/CycK/Ccl1/NrfE/CcsA family.</text>
</comment>
<evidence type="ECO:0000256" key="8">
    <source>
        <dbReference type="ARBA" id="ARBA00023136"/>
    </source>
</evidence>
<feature type="transmembrane region" description="Helical" evidence="10">
    <location>
        <begin position="237"/>
        <end position="258"/>
    </location>
</feature>
<evidence type="ECO:0000256" key="6">
    <source>
        <dbReference type="ARBA" id="ARBA00022748"/>
    </source>
</evidence>
<evidence type="ECO:0000259" key="11">
    <source>
        <dbReference type="Pfam" id="PF01578"/>
    </source>
</evidence>
<feature type="transmembrane region" description="Helical" evidence="10">
    <location>
        <begin position="673"/>
        <end position="691"/>
    </location>
</feature>
<feature type="transmembrane region" description="Helical" evidence="10">
    <location>
        <begin position="501"/>
        <end position="523"/>
    </location>
</feature>
<dbReference type="GO" id="GO:0005886">
    <property type="term" value="C:plasma membrane"/>
    <property type="evidence" value="ECO:0007669"/>
    <property type="project" value="UniProtKB-SubCell"/>
</dbReference>
<feature type="domain" description="Cytochrome c assembly protein" evidence="11">
    <location>
        <begin position="88"/>
        <end position="294"/>
    </location>
</feature>
<feature type="transmembrane region" description="Helical" evidence="10">
    <location>
        <begin position="6"/>
        <end position="30"/>
    </location>
</feature>
<feature type="transmembrane region" description="Helical" evidence="10">
    <location>
        <begin position="351"/>
        <end position="374"/>
    </location>
</feature>
<dbReference type="PANTHER" id="PTHR43653:SF1">
    <property type="entry name" value="CYTOCHROME C-TYPE BIOGENESIS PROTEIN CCMF"/>
    <property type="match status" value="1"/>
</dbReference>
<dbReference type="PRINTS" id="PR01411">
    <property type="entry name" value="CCMFBIOGNSIS"/>
</dbReference>
<feature type="transmembrane region" description="Helical" evidence="10">
    <location>
        <begin position="312"/>
        <end position="330"/>
    </location>
</feature>
<dbReference type="AlphaFoldDB" id="A0A6J7CQJ6"/>
<feature type="transmembrane region" description="Helical" evidence="10">
    <location>
        <begin position="120"/>
        <end position="143"/>
    </location>
</feature>
<keyword evidence="6" id="KW-0201">Cytochrome c-type biogenesis</keyword>
<feature type="transmembrane region" description="Helical" evidence="10">
    <location>
        <begin position="451"/>
        <end position="472"/>
    </location>
</feature>
<dbReference type="InterPro" id="IPR002541">
    <property type="entry name" value="Cyt_c_assembly"/>
</dbReference>
<dbReference type="PANTHER" id="PTHR43653">
    <property type="entry name" value="CYTOCHROME C ASSEMBLY PROTEIN-RELATED"/>
    <property type="match status" value="1"/>
</dbReference>
<dbReference type="GO" id="GO:0015232">
    <property type="term" value="F:heme transmembrane transporter activity"/>
    <property type="evidence" value="ECO:0007669"/>
    <property type="project" value="InterPro"/>
</dbReference>
<reference evidence="13" key="1">
    <citation type="submission" date="2020-05" db="EMBL/GenBank/DDBJ databases">
        <authorList>
            <person name="Chiriac C."/>
            <person name="Salcher M."/>
            <person name="Ghai R."/>
            <person name="Kavagutti S V."/>
        </authorList>
    </citation>
    <scope>NUCLEOTIDE SEQUENCE</scope>
</reference>
<name>A0A6J7CQJ6_9ZZZZ</name>
<sequence>MATVGRSLLFIAFSVSVWGLITTVAGSVTGRGDLAASGRRSMPVLMALLVGSFVVLEIAFLGDDFSFQVVATHSSTTTPVLYKAAAAWSSQEGSLLLWAMLLSVWSTLALRVVRGRLAEVVPVATAVLFALAAVFVGMTVFLANPFVTLAQVPVEGTGLNPLLRHASMMIHPPALYSGYTLFSIPFAFAIGALVTRRLGADWLLATRRFALAAWLALGIGILLGARWSYTELGWGGYWAWDAVENAALLPWLLGTAYLHSATIQEKRGMLKLWNVSLVLGAGVLSILGTFLVRSGILSSIHAFVEPGATLRWTFVALIVIELVASVWLVISRRGQLKTEHHLDAIISRESFFLAQNLVLVGLAFVVMWGTFFPLISEAITGTKSSVGPPWFDQYVGPLALVLVALMGIGPLVAWRRSGLAELGRSIARPAGIAIAFGVLLYAFNGDVRGDVSALVLFVLAAMVGCTVLQEFARGVRARRAMAAEPTAKALAQLVRRNRRRYGGYVVHFGFAVLLCGIAASSSFQRVTEVPLKVGQSIHTRGYTVTYKQPTAAVNAERVSLGAELVVTHNGKADGTFDTSKSWYPANQTPTVGDAFAGETETDVGLRAGPLRDLWAAVEPDTSTILPIAERLDKKFGNLTPIARAVGIAAVARAYLRNPPPATFRVVVSPMVTWIWAGGIIVFFGALIAIWPPGEPVRRRLRHAVRRRLRRPVARKRKKVAS</sequence>
<proteinExistence type="inferred from homology"/>
<feature type="transmembrane region" description="Helical" evidence="10">
    <location>
        <begin position="174"/>
        <end position="194"/>
    </location>
</feature>
<keyword evidence="7 10" id="KW-1133">Transmembrane helix</keyword>
<feature type="domain" description="Cytochrome c-type biogenesis protein CcmF C-terminal" evidence="12">
    <location>
        <begin position="317"/>
        <end position="596"/>
    </location>
</feature>
<accession>A0A6J7CQJ6</accession>
<evidence type="ECO:0000256" key="5">
    <source>
        <dbReference type="ARBA" id="ARBA00022692"/>
    </source>
</evidence>
<evidence type="ECO:0000256" key="10">
    <source>
        <dbReference type="SAM" id="Phobius"/>
    </source>
</evidence>
<feature type="transmembrane region" description="Helical" evidence="10">
    <location>
        <begin position="394"/>
        <end position="414"/>
    </location>
</feature>
<dbReference type="PRINTS" id="PR01410">
    <property type="entry name" value="CCBIOGENESIS"/>
</dbReference>
<keyword evidence="4" id="KW-0997">Cell inner membrane</keyword>
<dbReference type="InterPro" id="IPR032523">
    <property type="entry name" value="CcmF_C"/>
</dbReference>
<evidence type="ECO:0000256" key="2">
    <source>
        <dbReference type="ARBA" id="ARBA00009186"/>
    </source>
</evidence>
<dbReference type="GO" id="GO:0017004">
    <property type="term" value="P:cytochrome complex assembly"/>
    <property type="evidence" value="ECO:0007669"/>
    <property type="project" value="UniProtKB-KW"/>
</dbReference>